<evidence type="ECO:0000313" key="8">
    <source>
        <dbReference type="Proteomes" id="UP000069940"/>
    </source>
</evidence>
<dbReference type="Gene3D" id="3.40.395.10">
    <property type="entry name" value="Adenoviral Proteinase, Chain A"/>
    <property type="match status" value="1"/>
</dbReference>
<sequence>MSVTSLLSRIKEFVVEGRKRKSEEPSEASTISFAKYRRITDDFPKFISTPLSNDFHSKSEPISDRLRLPVYSKKIMSEASNSGGNKQSAYFGATGKTRLEFADIEFSDDEDEIDWINRQQQHQQNHRGRISNAGLGAGGGGGGGGSRGGGGATSLRHPPPLTKIKPSLAPVPSLFPIRTKLTNGTADGYGRPSDTFKKPFVFKSQQAATQPQQQSHQAPQAKRNSIIAQSYNMTEVNNYRALLKRLLPNLYSPEEPQSASASRKNSLLLSSDDINLSSSTAINHSLGAGEGKAGPSTSGSAAIRSIPVIDLSLEESDAEGRKKRTSLFTTVDLTQYSLAADDEAETAQVVDPVNTLQEKLQTNSKFREDIVDTVQRKYGSTSSQRKDLIAQERENVCSPVAQKTAATFSLASLSNGFINWFYSRRKPPESGAGSSTTSAAKPVRPSPSFVEPPRRQTSCIDFSLKELKKSTQEYETPFERKLGDFMLKFDTIVLDEEESEEEEEAYPELTDEHQGAIKRALYGGSRSEVIINKFNISITRNDLATLIGDNWLNDEVINFYMNLLMERSEQRADDGLPRVYAMNTFFIPKLLSAGHAGLKRWTRKVDIFTYDIIPVPVHVGRVHWCMAIIDLRNQVIRYYDSMGTPNNAVLNALEQYLRDESLDKRKQPFDTSGFVKENMRECPRQMNGSDCGVFSCMFAEHEARNRDIGFTQAHMPYFRQKMVYEISQGRLIT</sequence>
<organism evidence="7 8">
    <name type="scientific">Aedes albopictus</name>
    <name type="common">Asian tiger mosquito</name>
    <name type="synonym">Stegomyia albopicta</name>
    <dbReference type="NCBI Taxonomy" id="7160"/>
    <lineage>
        <taxon>Eukaryota</taxon>
        <taxon>Metazoa</taxon>
        <taxon>Ecdysozoa</taxon>
        <taxon>Arthropoda</taxon>
        <taxon>Hexapoda</taxon>
        <taxon>Insecta</taxon>
        <taxon>Pterygota</taxon>
        <taxon>Neoptera</taxon>
        <taxon>Endopterygota</taxon>
        <taxon>Diptera</taxon>
        <taxon>Nematocera</taxon>
        <taxon>Culicoidea</taxon>
        <taxon>Culicidae</taxon>
        <taxon>Culicinae</taxon>
        <taxon>Aedini</taxon>
        <taxon>Aedes</taxon>
        <taxon>Stegomyia</taxon>
    </lineage>
</organism>
<feature type="compositionally biased region" description="Gly residues" evidence="5">
    <location>
        <begin position="135"/>
        <end position="152"/>
    </location>
</feature>
<feature type="region of interest" description="Disordered" evidence="5">
    <location>
        <begin position="119"/>
        <end position="169"/>
    </location>
</feature>
<evidence type="ECO:0000256" key="2">
    <source>
        <dbReference type="ARBA" id="ARBA00022670"/>
    </source>
</evidence>
<dbReference type="GeneID" id="115257141"/>
<dbReference type="SUPFAM" id="SSF54001">
    <property type="entry name" value="Cysteine proteinases"/>
    <property type="match status" value="1"/>
</dbReference>
<keyword evidence="8" id="KW-1185">Reference proteome</keyword>
<proteinExistence type="inferred from homology"/>
<dbReference type="InterPro" id="IPR003653">
    <property type="entry name" value="Peptidase_C48_C"/>
</dbReference>
<feature type="compositionally biased region" description="Low complexity" evidence="5">
    <location>
        <begin position="430"/>
        <end position="440"/>
    </location>
</feature>
<evidence type="ECO:0000256" key="4">
    <source>
        <dbReference type="ARBA" id="ARBA00022807"/>
    </source>
</evidence>
<feature type="domain" description="Ubiquitin-like protease family profile" evidence="6">
    <location>
        <begin position="536"/>
        <end position="702"/>
    </location>
</feature>
<dbReference type="Proteomes" id="UP000069940">
    <property type="component" value="Unassembled WGS sequence"/>
</dbReference>
<dbReference type="PANTHER" id="PTHR12606">
    <property type="entry name" value="SENTRIN/SUMO-SPECIFIC PROTEASE"/>
    <property type="match status" value="1"/>
</dbReference>
<dbReference type="EnsemblMetazoa" id="AALFPA23_022802.R33854">
    <property type="protein sequence ID" value="AALFPA23_022802.P33854"/>
    <property type="gene ID" value="AALFPA23_022802"/>
</dbReference>
<feature type="region of interest" description="Disordered" evidence="5">
    <location>
        <begin position="428"/>
        <end position="454"/>
    </location>
</feature>
<reference evidence="8" key="1">
    <citation type="journal article" date="2015" name="Proc. Natl. Acad. Sci. U.S.A.">
        <title>Genome sequence of the Asian Tiger mosquito, Aedes albopictus, reveals insights into its biology, genetics, and evolution.</title>
        <authorList>
            <person name="Chen X.G."/>
            <person name="Jiang X."/>
            <person name="Gu J."/>
            <person name="Xu M."/>
            <person name="Wu Y."/>
            <person name="Deng Y."/>
            <person name="Zhang C."/>
            <person name="Bonizzoni M."/>
            <person name="Dermauw W."/>
            <person name="Vontas J."/>
            <person name="Armbruster P."/>
            <person name="Huang X."/>
            <person name="Yang Y."/>
            <person name="Zhang H."/>
            <person name="He W."/>
            <person name="Peng H."/>
            <person name="Liu Y."/>
            <person name="Wu K."/>
            <person name="Chen J."/>
            <person name="Lirakis M."/>
            <person name="Topalis P."/>
            <person name="Van Leeuwen T."/>
            <person name="Hall A.B."/>
            <person name="Jiang X."/>
            <person name="Thorpe C."/>
            <person name="Mueller R.L."/>
            <person name="Sun C."/>
            <person name="Waterhouse R.M."/>
            <person name="Yan G."/>
            <person name="Tu Z.J."/>
            <person name="Fang X."/>
            <person name="James A.A."/>
        </authorList>
    </citation>
    <scope>NUCLEOTIDE SEQUENCE [LARGE SCALE GENOMIC DNA]</scope>
    <source>
        <strain evidence="8">Foshan</strain>
    </source>
</reference>
<dbReference type="PROSITE" id="PS50600">
    <property type="entry name" value="ULP_PROTEASE"/>
    <property type="match status" value="1"/>
</dbReference>
<dbReference type="PANTHER" id="PTHR12606:SF141">
    <property type="entry name" value="GH15225P-RELATED"/>
    <property type="match status" value="1"/>
</dbReference>
<dbReference type="RefSeq" id="XP_029712382.2">
    <property type="nucleotide sequence ID" value="XM_029856522.2"/>
</dbReference>
<evidence type="ECO:0000259" key="6">
    <source>
        <dbReference type="PROSITE" id="PS50600"/>
    </source>
</evidence>
<reference evidence="7" key="2">
    <citation type="submission" date="2025-05" db="UniProtKB">
        <authorList>
            <consortium name="EnsemblMetazoa"/>
        </authorList>
    </citation>
    <scope>IDENTIFICATION</scope>
    <source>
        <strain evidence="7">Foshan</strain>
    </source>
</reference>
<evidence type="ECO:0000313" key="7">
    <source>
        <dbReference type="EnsemblMetazoa" id="AALFPA23_022802.P33854"/>
    </source>
</evidence>
<dbReference type="InterPro" id="IPR038765">
    <property type="entry name" value="Papain-like_cys_pep_sf"/>
</dbReference>
<evidence type="ECO:0000256" key="3">
    <source>
        <dbReference type="ARBA" id="ARBA00022801"/>
    </source>
</evidence>
<keyword evidence="3" id="KW-0378">Hydrolase</keyword>
<comment type="similarity">
    <text evidence="1">Belongs to the peptidase C48 family.</text>
</comment>
<keyword evidence="2" id="KW-0645">Protease</keyword>
<evidence type="ECO:0000256" key="1">
    <source>
        <dbReference type="ARBA" id="ARBA00005234"/>
    </source>
</evidence>
<dbReference type="Pfam" id="PF02902">
    <property type="entry name" value="Peptidase_C48"/>
    <property type="match status" value="1"/>
</dbReference>
<evidence type="ECO:0000256" key="5">
    <source>
        <dbReference type="SAM" id="MobiDB-lite"/>
    </source>
</evidence>
<accession>A0ABM1ZYG2</accession>
<protein>
    <recommendedName>
        <fullName evidence="6">Ubiquitin-like protease family profile domain-containing protein</fullName>
    </recommendedName>
</protein>
<keyword evidence="4" id="KW-0788">Thiol protease</keyword>
<name>A0ABM1ZYG2_AEDAL</name>